<protein>
    <submittedName>
        <fullName evidence="7">DUF202 domain-containing protein</fullName>
    </submittedName>
</protein>
<name>A0A562ZHI7_9BURK</name>
<feature type="domain" description="DUF202" evidence="6">
    <location>
        <begin position="37"/>
        <end position="99"/>
    </location>
</feature>
<gene>
    <name evidence="7" type="ORF">FN976_24285</name>
</gene>
<comment type="subcellular location">
    <subcellularLocation>
        <location evidence="1">Endomembrane system</location>
        <topology evidence="1">Multi-pass membrane protein</topology>
    </subcellularLocation>
</comment>
<keyword evidence="2 5" id="KW-0812">Transmembrane</keyword>
<dbReference type="EMBL" id="VOBQ01000021">
    <property type="protein sequence ID" value="TWO68059.1"/>
    <property type="molecule type" value="Genomic_DNA"/>
</dbReference>
<dbReference type="InterPro" id="IPR003807">
    <property type="entry name" value="DUF202"/>
</dbReference>
<evidence type="ECO:0000256" key="5">
    <source>
        <dbReference type="SAM" id="Phobius"/>
    </source>
</evidence>
<accession>A0A562ZHI7</accession>
<comment type="caution">
    <text evidence="7">The sequence shown here is derived from an EMBL/GenBank/DDBJ whole genome shotgun (WGS) entry which is preliminary data.</text>
</comment>
<feature type="transmembrane region" description="Helical" evidence="5">
    <location>
        <begin position="47"/>
        <end position="67"/>
    </location>
</feature>
<dbReference type="AlphaFoldDB" id="A0A562ZHI7"/>
<evidence type="ECO:0000256" key="3">
    <source>
        <dbReference type="ARBA" id="ARBA00022989"/>
    </source>
</evidence>
<evidence type="ECO:0000313" key="8">
    <source>
        <dbReference type="Proteomes" id="UP000318199"/>
    </source>
</evidence>
<keyword evidence="3 5" id="KW-1133">Transmembrane helix</keyword>
<evidence type="ECO:0000256" key="4">
    <source>
        <dbReference type="ARBA" id="ARBA00023136"/>
    </source>
</evidence>
<evidence type="ECO:0000313" key="7">
    <source>
        <dbReference type="EMBL" id="TWO68059.1"/>
    </source>
</evidence>
<feature type="transmembrane region" description="Helical" evidence="5">
    <location>
        <begin position="73"/>
        <end position="93"/>
    </location>
</feature>
<evidence type="ECO:0000259" key="6">
    <source>
        <dbReference type="Pfam" id="PF02656"/>
    </source>
</evidence>
<dbReference type="GO" id="GO:0012505">
    <property type="term" value="C:endomembrane system"/>
    <property type="evidence" value="ECO:0007669"/>
    <property type="project" value="UniProtKB-SubCell"/>
</dbReference>
<dbReference type="RefSeq" id="WP_145895776.1">
    <property type="nucleotide sequence ID" value="NZ_VOBQ01000021.1"/>
</dbReference>
<dbReference type="Pfam" id="PF02656">
    <property type="entry name" value="DUF202"/>
    <property type="match status" value="1"/>
</dbReference>
<sequence length="130" mass="13451">MAHDSRTALRADPRSSLGLAVRGGTAAVPVELRPTDAGLQAQRTSLVWSRTALAFAVNAILVLRFGFLEGDAAMIIAGTGIALAAILAAGVSIRRHHQLAESFDLAMASISWVCLGTLVAACAGLALVMR</sequence>
<dbReference type="OrthoDB" id="8914086at2"/>
<evidence type="ECO:0000256" key="2">
    <source>
        <dbReference type="ARBA" id="ARBA00022692"/>
    </source>
</evidence>
<organism evidence="7 8">
    <name type="scientific">Caenimonas sedimenti</name>
    <dbReference type="NCBI Taxonomy" id="2596921"/>
    <lineage>
        <taxon>Bacteria</taxon>
        <taxon>Pseudomonadati</taxon>
        <taxon>Pseudomonadota</taxon>
        <taxon>Betaproteobacteria</taxon>
        <taxon>Burkholderiales</taxon>
        <taxon>Comamonadaceae</taxon>
        <taxon>Caenimonas</taxon>
    </lineage>
</organism>
<dbReference type="Proteomes" id="UP000318199">
    <property type="component" value="Unassembled WGS sequence"/>
</dbReference>
<keyword evidence="4 5" id="KW-0472">Membrane</keyword>
<keyword evidence="8" id="KW-1185">Reference proteome</keyword>
<proteinExistence type="predicted"/>
<feature type="transmembrane region" description="Helical" evidence="5">
    <location>
        <begin position="105"/>
        <end position="129"/>
    </location>
</feature>
<evidence type="ECO:0000256" key="1">
    <source>
        <dbReference type="ARBA" id="ARBA00004127"/>
    </source>
</evidence>
<reference evidence="7 8" key="1">
    <citation type="submission" date="2019-07" db="EMBL/GenBank/DDBJ databases">
        <title>Caenimonas sedimenti sp. nov., isolated from activated sludge.</title>
        <authorList>
            <person name="Xu J."/>
        </authorList>
    </citation>
    <scope>NUCLEOTIDE SEQUENCE [LARGE SCALE GENOMIC DNA]</scope>
    <source>
        <strain evidence="7 8">HX-9-20</strain>
    </source>
</reference>